<evidence type="ECO:0000259" key="4">
    <source>
        <dbReference type="Pfam" id="PF03976"/>
    </source>
</evidence>
<accession>A0ABT3QH76</accession>
<dbReference type="Proteomes" id="UP001301152">
    <property type="component" value="Unassembled WGS sequence"/>
</dbReference>
<keyword evidence="6" id="KW-1185">Reference proteome</keyword>
<sequence>MSKLTQFLDVLDSYSVTDGSTFNLKNYKPDDDGKLGLKKEDGVFLLKEVKALLQELQELLYANKTHSLLIVLQGMDAAGKDGTIKHVMSGVNPQGVSVASFKNPSSSELAHGFLWRIHAAAPEAGHIGLFNRSHYEDVLVTKVHPELLEKEHLSGPLNTPEFWEGRYDDIRNLEHYLSRQGTVVIKFFLNISRKKQKKRLLERLDIPEKRWKFSSADLREREFWDKYQEAFQDAISATASPHAPWVVVPSDRKWYARLVVIGTIIRTLKNLHQELPKPDPEVNKYIDDYREHLLREKD</sequence>
<keyword evidence="3 5" id="KW-0418">Kinase</keyword>
<dbReference type="PIRSF" id="PIRSF028756">
    <property type="entry name" value="PPK2_prd"/>
    <property type="match status" value="1"/>
</dbReference>
<dbReference type="GO" id="GO:0016301">
    <property type="term" value="F:kinase activity"/>
    <property type="evidence" value="ECO:0007669"/>
    <property type="project" value="UniProtKB-KW"/>
</dbReference>
<evidence type="ECO:0000256" key="2">
    <source>
        <dbReference type="ARBA" id="ARBA00022679"/>
    </source>
</evidence>
<dbReference type="EMBL" id="JAPIUZ010000007">
    <property type="protein sequence ID" value="MCX2564624.1"/>
    <property type="molecule type" value="Genomic_DNA"/>
</dbReference>
<dbReference type="InterPro" id="IPR022488">
    <property type="entry name" value="PPK2-related"/>
</dbReference>
<comment type="caution">
    <text evidence="5">The sequence shown here is derived from an EMBL/GenBank/DDBJ whole genome shotgun (WGS) entry which is preliminary data.</text>
</comment>
<dbReference type="InterPro" id="IPR022300">
    <property type="entry name" value="PPK2-rel_1"/>
</dbReference>
<protein>
    <submittedName>
        <fullName evidence="5">Polyphosphate kinase 2 family protein</fullName>
    </submittedName>
</protein>
<dbReference type="SUPFAM" id="SSF52540">
    <property type="entry name" value="P-loop containing nucleoside triphosphate hydrolases"/>
    <property type="match status" value="1"/>
</dbReference>
<dbReference type="Gene3D" id="3.40.50.300">
    <property type="entry name" value="P-loop containing nucleotide triphosphate hydrolases"/>
    <property type="match status" value="1"/>
</dbReference>
<dbReference type="InterPro" id="IPR027417">
    <property type="entry name" value="P-loop_NTPase"/>
</dbReference>
<dbReference type="NCBIfam" id="TIGR03709">
    <property type="entry name" value="PPK2_rel_1"/>
    <property type="match status" value="1"/>
</dbReference>
<proteinExistence type="inferred from homology"/>
<keyword evidence="2" id="KW-0808">Transferase</keyword>
<evidence type="ECO:0000256" key="3">
    <source>
        <dbReference type="ARBA" id="ARBA00022777"/>
    </source>
</evidence>
<dbReference type="Pfam" id="PF03976">
    <property type="entry name" value="PPK2"/>
    <property type="match status" value="1"/>
</dbReference>
<dbReference type="PANTHER" id="PTHR34383:SF3">
    <property type="entry name" value="POLYPHOSPHATE:AMP PHOSPHOTRANSFERASE"/>
    <property type="match status" value="1"/>
</dbReference>
<name>A0ABT3QH76_9PROT</name>
<reference evidence="5 6" key="1">
    <citation type="submission" date="2022-11" db="EMBL/GenBank/DDBJ databases">
        <title>Genome sequencing of Acetobacter type strain.</title>
        <authorList>
            <person name="Heo J."/>
            <person name="Lee D."/>
            <person name="Han B.-H."/>
            <person name="Hong S.-B."/>
            <person name="Kwon S.-W."/>
        </authorList>
    </citation>
    <scope>NUCLEOTIDE SEQUENCE [LARGE SCALE GENOMIC DNA]</scope>
    <source>
        <strain evidence="5 6">KACC 21253</strain>
    </source>
</reference>
<feature type="domain" description="Polyphosphate kinase-2-related" evidence="4">
    <location>
        <begin position="39"/>
        <end position="272"/>
    </location>
</feature>
<organism evidence="5 6">
    <name type="scientific">Acetobacter thailandicus</name>
    <dbReference type="NCBI Taxonomy" id="1502842"/>
    <lineage>
        <taxon>Bacteria</taxon>
        <taxon>Pseudomonadati</taxon>
        <taxon>Pseudomonadota</taxon>
        <taxon>Alphaproteobacteria</taxon>
        <taxon>Acetobacterales</taxon>
        <taxon>Acetobacteraceae</taxon>
        <taxon>Acetobacter</taxon>
    </lineage>
</organism>
<gene>
    <name evidence="5" type="ORF">OQ497_11750</name>
</gene>
<dbReference type="PANTHER" id="PTHR34383">
    <property type="entry name" value="POLYPHOSPHATE:AMP PHOSPHOTRANSFERASE-RELATED"/>
    <property type="match status" value="1"/>
</dbReference>
<comment type="similarity">
    <text evidence="1">Belongs to the polyphosphate kinase 2 (PPK2) family. Class I subfamily.</text>
</comment>
<evidence type="ECO:0000313" key="6">
    <source>
        <dbReference type="Proteomes" id="UP001301152"/>
    </source>
</evidence>
<evidence type="ECO:0000313" key="5">
    <source>
        <dbReference type="EMBL" id="MCX2564624.1"/>
    </source>
</evidence>
<evidence type="ECO:0000256" key="1">
    <source>
        <dbReference type="ARBA" id="ARBA00009924"/>
    </source>
</evidence>
<dbReference type="InterPro" id="IPR016898">
    <property type="entry name" value="Polyphosphate_phosphotransfera"/>
</dbReference>